<dbReference type="InterPro" id="IPR006664">
    <property type="entry name" value="OMP_bac"/>
</dbReference>
<dbReference type="PROSITE" id="PS51123">
    <property type="entry name" value="OMPA_2"/>
    <property type="match status" value="1"/>
</dbReference>
<accession>A0A928UWX7</accession>
<comment type="caution">
    <text evidence="6">The sequence shown here is derived from an EMBL/GenBank/DDBJ whole genome shotgun (WGS) entry which is preliminary data.</text>
</comment>
<dbReference type="PANTHER" id="PTHR30329:SF21">
    <property type="entry name" value="LIPOPROTEIN YIAD-RELATED"/>
    <property type="match status" value="1"/>
</dbReference>
<sequence>MRQLNLLFIVFLSSAVLFSCKQKELQVKPGAVVSKDGTDDGLKNVKTEFDNATRTTEGISFTLSSDLLFPSNSSYLTDKAKGELSKLAKLLNEDKSKKIRVDGHTDATGAADYNLWLSDKRAASVKKFLEDSGVSASRITTKGLGLTKPIADNKTPEGRQQNRRVEVIILN</sequence>
<dbReference type="SUPFAM" id="SSF103088">
    <property type="entry name" value="OmpA-like"/>
    <property type="match status" value="1"/>
</dbReference>
<comment type="subcellular location">
    <subcellularLocation>
        <location evidence="1">Cell outer membrane</location>
    </subcellularLocation>
</comment>
<dbReference type="AlphaFoldDB" id="A0A928UWX7"/>
<dbReference type="Pfam" id="PF00691">
    <property type="entry name" value="OmpA"/>
    <property type="match status" value="1"/>
</dbReference>
<gene>
    <name evidence="6" type="ORF">C4F49_12500</name>
</gene>
<dbReference type="PRINTS" id="PR01021">
    <property type="entry name" value="OMPADOMAIN"/>
</dbReference>
<dbReference type="EMBL" id="PRDK01000006">
    <property type="protein sequence ID" value="MBE8714503.1"/>
    <property type="molecule type" value="Genomic_DNA"/>
</dbReference>
<name>A0A928UWX7_9SPHI</name>
<protein>
    <submittedName>
        <fullName evidence="6">OmpA family protein</fullName>
    </submittedName>
</protein>
<dbReference type="Proteomes" id="UP000616201">
    <property type="component" value="Unassembled WGS sequence"/>
</dbReference>
<feature type="domain" description="OmpA-like" evidence="5">
    <location>
        <begin position="57"/>
        <end position="171"/>
    </location>
</feature>
<keyword evidence="2 4" id="KW-0472">Membrane</keyword>
<reference evidence="6" key="1">
    <citation type="submission" date="2018-02" db="EMBL/GenBank/DDBJ databases">
        <authorList>
            <person name="Vasarhelyi B.M."/>
            <person name="Deshmukh S."/>
            <person name="Balint B."/>
            <person name="Kukolya J."/>
        </authorList>
    </citation>
    <scope>NUCLEOTIDE SEQUENCE</scope>
    <source>
        <strain evidence="6">KB22</strain>
    </source>
</reference>
<organism evidence="6 7">
    <name type="scientific">Sphingobacterium hungaricum</name>
    <dbReference type="NCBI Taxonomy" id="2082723"/>
    <lineage>
        <taxon>Bacteria</taxon>
        <taxon>Pseudomonadati</taxon>
        <taxon>Bacteroidota</taxon>
        <taxon>Sphingobacteriia</taxon>
        <taxon>Sphingobacteriales</taxon>
        <taxon>Sphingobacteriaceae</taxon>
        <taxon>Sphingobacterium</taxon>
    </lineage>
</organism>
<evidence type="ECO:0000256" key="2">
    <source>
        <dbReference type="ARBA" id="ARBA00023136"/>
    </source>
</evidence>
<dbReference type="InterPro" id="IPR006665">
    <property type="entry name" value="OmpA-like"/>
</dbReference>
<dbReference type="RefSeq" id="WP_196936239.1">
    <property type="nucleotide sequence ID" value="NZ_MU158698.1"/>
</dbReference>
<evidence type="ECO:0000256" key="4">
    <source>
        <dbReference type="PROSITE-ProRule" id="PRU00473"/>
    </source>
</evidence>
<dbReference type="InterPro" id="IPR036737">
    <property type="entry name" value="OmpA-like_sf"/>
</dbReference>
<dbReference type="PROSITE" id="PS51257">
    <property type="entry name" value="PROKAR_LIPOPROTEIN"/>
    <property type="match status" value="1"/>
</dbReference>
<evidence type="ECO:0000313" key="6">
    <source>
        <dbReference type="EMBL" id="MBE8714503.1"/>
    </source>
</evidence>
<evidence type="ECO:0000313" key="7">
    <source>
        <dbReference type="Proteomes" id="UP000616201"/>
    </source>
</evidence>
<dbReference type="PANTHER" id="PTHR30329">
    <property type="entry name" value="STATOR ELEMENT OF FLAGELLAR MOTOR COMPLEX"/>
    <property type="match status" value="1"/>
</dbReference>
<evidence type="ECO:0000256" key="3">
    <source>
        <dbReference type="ARBA" id="ARBA00023237"/>
    </source>
</evidence>
<evidence type="ECO:0000259" key="5">
    <source>
        <dbReference type="PROSITE" id="PS51123"/>
    </source>
</evidence>
<dbReference type="Gene3D" id="3.30.1330.60">
    <property type="entry name" value="OmpA-like domain"/>
    <property type="match status" value="1"/>
</dbReference>
<keyword evidence="7" id="KW-1185">Reference proteome</keyword>
<dbReference type="PRINTS" id="PR01023">
    <property type="entry name" value="NAFLGMOTY"/>
</dbReference>
<keyword evidence="3" id="KW-0998">Cell outer membrane</keyword>
<dbReference type="CDD" id="cd07185">
    <property type="entry name" value="OmpA_C-like"/>
    <property type="match status" value="1"/>
</dbReference>
<proteinExistence type="predicted"/>
<dbReference type="InterPro" id="IPR050330">
    <property type="entry name" value="Bact_OuterMem_StrucFunc"/>
</dbReference>
<dbReference type="GO" id="GO:0009279">
    <property type="term" value="C:cell outer membrane"/>
    <property type="evidence" value="ECO:0007669"/>
    <property type="project" value="UniProtKB-SubCell"/>
</dbReference>
<evidence type="ECO:0000256" key="1">
    <source>
        <dbReference type="ARBA" id="ARBA00004442"/>
    </source>
</evidence>